<dbReference type="OrthoDB" id="2635at2759"/>
<dbReference type="Proteomes" id="UP000748531">
    <property type="component" value="Unassembled WGS sequence"/>
</dbReference>
<comment type="similarity">
    <text evidence="1">Belongs to the PITHD1 family.</text>
</comment>
<dbReference type="PROSITE" id="PS51532">
    <property type="entry name" value="PITH"/>
    <property type="match status" value="1"/>
</dbReference>
<dbReference type="PANTHER" id="PTHR12175">
    <property type="entry name" value="AD039 HT014 THIOREDOXIN FAMILY TRP26"/>
    <property type="match status" value="1"/>
</dbReference>
<keyword evidence="4" id="KW-1185">Reference proteome</keyword>
<reference evidence="3" key="1">
    <citation type="submission" date="2019-05" db="EMBL/GenBank/DDBJ databases">
        <title>Annotation for the trematode Paragonimus heterotremus.</title>
        <authorList>
            <person name="Choi Y.-J."/>
        </authorList>
    </citation>
    <scope>NUCLEOTIDE SEQUENCE</scope>
    <source>
        <strain evidence="3">LC</strain>
    </source>
</reference>
<evidence type="ECO:0000313" key="4">
    <source>
        <dbReference type="Proteomes" id="UP000748531"/>
    </source>
</evidence>
<evidence type="ECO:0000259" key="2">
    <source>
        <dbReference type="PROSITE" id="PS51532"/>
    </source>
</evidence>
<evidence type="ECO:0000256" key="1">
    <source>
        <dbReference type="ARBA" id="ARBA00025788"/>
    </source>
</evidence>
<sequence length="205" mass="22793">MCDHTHGQHCCHSLNIEDPAASFSLYKFINLHALECLNESVAGSGKSVFKPYESRKDTSVFVESDADEELLFNISFTGSVKLKGIIIAGDPSDQHPKDVTFYKNKPFMTFSDTDGEGDQSLCLSLDPFGDIVYPVKVARFSNVKYLGLHIRTNYGADTSRLHYIGLRGDFTPGVRQEVVITNYELTPNIADHKADLFNPSGHLIE</sequence>
<organism evidence="3 4">
    <name type="scientific">Paragonimus heterotremus</name>
    <dbReference type="NCBI Taxonomy" id="100268"/>
    <lineage>
        <taxon>Eukaryota</taxon>
        <taxon>Metazoa</taxon>
        <taxon>Spiralia</taxon>
        <taxon>Lophotrochozoa</taxon>
        <taxon>Platyhelminthes</taxon>
        <taxon>Trematoda</taxon>
        <taxon>Digenea</taxon>
        <taxon>Plagiorchiida</taxon>
        <taxon>Troglotremata</taxon>
        <taxon>Troglotrematidae</taxon>
        <taxon>Paragonimus</taxon>
    </lineage>
</organism>
<comment type="caution">
    <text evidence="3">The sequence shown here is derived from an EMBL/GenBank/DDBJ whole genome shotgun (WGS) entry which is preliminary data.</text>
</comment>
<dbReference type="InterPro" id="IPR010400">
    <property type="entry name" value="PITH_dom"/>
</dbReference>
<feature type="domain" description="PITH" evidence="2">
    <location>
        <begin position="14"/>
        <end position="186"/>
    </location>
</feature>
<name>A0A8J4WIR3_9TREM</name>
<dbReference type="GO" id="GO:0005737">
    <property type="term" value="C:cytoplasm"/>
    <property type="evidence" value="ECO:0007669"/>
    <property type="project" value="UniProtKB-ARBA"/>
</dbReference>
<dbReference type="SUPFAM" id="SSF49785">
    <property type="entry name" value="Galactose-binding domain-like"/>
    <property type="match status" value="1"/>
</dbReference>
<dbReference type="InterPro" id="IPR037047">
    <property type="entry name" value="PITH_dom_sf"/>
</dbReference>
<accession>A0A8J4WIR3</accession>
<dbReference type="PANTHER" id="PTHR12175:SF1">
    <property type="entry name" value="PITH DOMAIN-CONTAINING PROTEIN 1"/>
    <property type="match status" value="1"/>
</dbReference>
<evidence type="ECO:0000313" key="3">
    <source>
        <dbReference type="EMBL" id="KAF5401574.1"/>
    </source>
</evidence>
<gene>
    <name evidence="3" type="ORF">PHET_04859</name>
</gene>
<dbReference type="GO" id="GO:0005634">
    <property type="term" value="C:nucleus"/>
    <property type="evidence" value="ECO:0007669"/>
    <property type="project" value="TreeGrafter"/>
</dbReference>
<dbReference type="EMBL" id="LUCH01002380">
    <property type="protein sequence ID" value="KAF5401574.1"/>
    <property type="molecule type" value="Genomic_DNA"/>
</dbReference>
<dbReference type="InterPro" id="IPR008979">
    <property type="entry name" value="Galactose-bd-like_sf"/>
</dbReference>
<dbReference type="Gene3D" id="2.60.120.470">
    <property type="entry name" value="PITH domain"/>
    <property type="match status" value="1"/>
</dbReference>
<dbReference type="Pfam" id="PF06201">
    <property type="entry name" value="PITH"/>
    <property type="match status" value="1"/>
</dbReference>
<dbReference type="InterPro" id="IPR045099">
    <property type="entry name" value="PITH1-like"/>
</dbReference>
<protein>
    <submittedName>
        <fullName evidence="3">PITH domain containing protein 1</fullName>
    </submittedName>
</protein>
<proteinExistence type="inferred from homology"/>
<dbReference type="AlphaFoldDB" id="A0A8J4WIR3"/>